<name>A0ABS2LP53_9ACTN</name>
<comment type="caution">
    <text evidence="1">The sequence shown here is derived from an EMBL/GenBank/DDBJ whole genome shotgun (WGS) entry which is preliminary data.</text>
</comment>
<dbReference type="EMBL" id="JAFBBP010000001">
    <property type="protein sequence ID" value="MBM7489684.1"/>
    <property type="molecule type" value="Genomic_DNA"/>
</dbReference>
<keyword evidence="2" id="KW-1185">Reference proteome</keyword>
<protein>
    <submittedName>
        <fullName evidence="1">Uncharacterized protein</fullName>
    </submittedName>
</protein>
<accession>A0ABS2LP53</accession>
<sequence length="126" mass="13839">MIEETDSPMSSDDLYRAAAMDAKTLQDRILSAAGNSIDVSDGHVAALALANALLAVVQEYLERTSDEHDVELFLEVNGRQPHDVGSWPVNILTGLRLRRTSADDQRTICERAVQLAVRRIRPLPGS</sequence>
<proteinExistence type="predicted"/>
<gene>
    <name evidence="1" type="ORF">JOD64_000906</name>
</gene>
<dbReference type="Proteomes" id="UP000764837">
    <property type="component" value="Unassembled WGS sequence"/>
</dbReference>
<evidence type="ECO:0000313" key="1">
    <source>
        <dbReference type="EMBL" id="MBM7489684.1"/>
    </source>
</evidence>
<evidence type="ECO:0000313" key="2">
    <source>
        <dbReference type="Proteomes" id="UP000764837"/>
    </source>
</evidence>
<reference evidence="1 2" key="1">
    <citation type="submission" date="2021-01" db="EMBL/GenBank/DDBJ databases">
        <title>Sequencing the genomes of 1000 actinobacteria strains.</title>
        <authorList>
            <person name="Klenk H.-P."/>
        </authorList>
    </citation>
    <scope>NUCLEOTIDE SEQUENCE [LARGE SCALE GENOMIC DNA]</scope>
    <source>
        <strain evidence="1 2">DSM 100204</strain>
    </source>
</reference>
<organism evidence="1 2">
    <name type="scientific">Micromonospora luteifusca</name>
    <dbReference type="NCBI Taxonomy" id="709860"/>
    <lineage>
        <taxon>Bacteria</taxon>
        <taxon>Bacillati</taxon>
        <taxon>Actinomycetota</taxon>
        <taxon>Actinomycetes</taxon>
        <taxon>Micromonosporales</taxon>
        <taxon>Micromonosporaceae</taxon>
        <taxon>Micromonospora</taxon>
    </lineage>
</organism>
<dbReference type="RefSeq" id="WP_204941035.1">
    <property type="nucleotide sequence ID" value="NZ_JAFBBP010000001.1"/>
</dbReference>